<proteinExistence type="predicted"/>
<feature type="region of interest" description="Disordered" evidence="1">
    <location>
        <begin position="15"/>
        <end position="48"/>
    </location>
</feature>
<evidence type="ECO:0000256" key="1">
    <source>
        <dbReference type="SAM" id="MobiDB-lite"/>
    </source>
</evidence>
<dbReference type="EMBL" id="GDHC01001408">
    <property type="protein sequence ID" value="JAQ17221.1"/>
    <property type="molecule type" value="Transcribed_RNA"/>
</dbReference>
<feature type="non-terminal residue" evidence="2">
    <location>
        <position position="1"/>
    </location>
</feature>
<gene>
    <name evidence="2" type="ORF">g.73616</name>
</gene>
<feature type="non-terminal residue" evidence="2">
    <location>
        <position position="125"/>
    </location>
</feature>
<accession>A0A146MBR6</accession>
<sequence>CPVVIVRRCLLSNDGSDYSKRGRKFAGGPNSPEESPKTSFQKPSHHPNVLSSGECITVVPKSNLVNVSSFDEKYASKLPAATDSGGFHYKPSATESDCTQRSEGRWLRQELIEYDESMASVLGLN</sequence>
<reference evidence="2" key="1">
    <citation type="journal article" date="2016" name="Gigascience">
        <title>De novo construction of an expanded transcriptome assembly for the western tarnished plant bug, Lygus hesperus.</title>
        <authorList>
            <person name="Tassone E.E."/>
            <person name="Geib S.M."/>
            <person name="Hall B."/>
            <person name="Fabrick J.A."/>
            <person name="Brent C.S."/>
            <person name="Hull J.J."/>
        </authorList>
    </citation>
    <scope>NUCLEOTIDE SEQUENCE</scope>
</reference>
<dbReference type="AlphaFoldDB" id="A0A146MBR6"/>
<protein>
    <submittedName>
        <fullName evidence="2">Uncharacterized protein</fullName>
    </submittedName>
</protein>
<name>A0A146MBR6_LYGHE</name>
<evidence type="ECO:0000313" key="2">
    <source>
        <dbReference type="EMBL" id="JAQ17221.1"/>
    </source>
</evidence>
<organism evidence="2">
    <name type="scientific">Lygus hesperus</name>
    <name type="common">Western plant bug</name>
    <dbReference type="NCBI Taxonomy" id="30085"/>
    <lineage>
        <taxon>Eukaryota</taxon>
        <taxon>Metazoa</taxon>
        <taxon>Ecdysozoa</taxon>
        <taxon>Arthropoda</taxon>
        <taxon>Hexapoda</taxon>
        <taxon>Insecta</taxon>
        <taxon>Pterygota</taxon>
        <taxon>Neoptera</taxon>
        <taxon>Paraneoptera</taxon>
        <taxon>Hemiptera</taxon>
        <taxon>Heteroptera</taxon>
        <taxon>Panheteroptera</taxon>
        <taxon>Cimicomorpha</taxon>
        <taxon>Miridae</taxon>
        <taxon>Mirini</taxon>
        <taxon>Lygus</taxon>
    </lineage>
</organism>